<feature type="domain" description="Histidine-specific methyltransferase SAM-dependent" evidence="3">
    <location>
        <begin position="16"/>
        <end position="314"/>
    </location>
</feature>
<dbReference type="PIRSF" id="PIRSF018005">
    <property type="entry name" value="UCP018005"/>
    <property type="match status" value="1"/>
</dbReference>
<keyword evidence="1" id="KW-0489">Methyltransferase</keyword>
<name>A2C633_PROM3</name>
<reference evidence="4 5" key="1">
    <citation type="journal article" date="2007" name="PLoS Genet.">
        <title>Patterns and implications of gene gain and loss in the evolution of Prochlorococcus.</title>
        <authorList>
            <person name="Kettler G.C."/>
            <person name="Martiny A.C."/>
            <person name="Huang K."/>
            <person name="Zucker J."/>
            <person name="Coleman M.L."/>
            <person name="Rodrigue S."/>
            <person name="Chen F."/>
            <person name="Lapidus A."/>
            <person name="Ferriera S."/>
            <person name="Johnson J."/>
            <person name="Steglich C."/>
            <person name="Church G.M."/>
            <person name="Richardson P."/>
            <person name="Chisholm S.W."/>
        </authorList>
    </citation>
    <scope>NUCLEOTIDE SEQUENCE [LARGE SCALE GENOMIC DNA]</scope>
    <source>
        <strain evidence="4 5">MIT 9303</strain>
    </source>
</reference>
<dbReference type="AlphaFoldDB" id="A2C633"/>
<protein>
    <submittedName>
        <fullName evidence="4">Uncharacterized conserved protein</fullName>
    </submittedName>
</protein>
<dbReference type="PANTHER" id="PTHR43397:SF1">
    <property type="entry name" value="ERGOTHIONEINE BIOSYNTHESIS PROTEIN 1"/>
    <property type="match status" value="1"/>
</dbReference>
<dbReference type="HOGENOM" id="CLU_049766_1_1_3"/>
<dbReference type="InterPro" id="IPR035094">
    <property type="entry name" value="EgtD"/>
</dbReference>
<gene>
    <name evidence="4" type="ordered locus">P9303_01881</name>
</gene>
<dbReference type="Gene3D" id="3.40.50.150">
    <property type="entry name" value="Vaccinia Virus protein VP39"/>
    <property type="match status" value="1"/>
</dbReference>
<proteinExistence type="predicted"/>
<dbReference type="GO" id="GO:0008168">
    <property type="term" value="F:methyltransferase activity"/>
    <property type="evidence" value="ECO:0007669"/>
    <property type="project" value="UniProtKB-KW"/>
</dbReference>
<dbReference type="NCBIfam" id="TIGR03438">
    <property type="entry name" value="egtD_ergothio"/>
    <property type="match status" value="1"/>
</dbReference>
<dbReference type="InterPro" id="IPR017804">
    <property type="entry name" value="MeTrfase_EgtD-like"/>
</dbReference>
<accession>A2C633</accession>
<dbReference type="KEGG" id="pmf:P9303_01881"/>
<dbReference type="RefSeq" id="WP_011824872.1">
    <property type="nucleotide sequence ID" value="NC_008820.1"/>
</dbReference>
<dbReference type="PANTHER" id="PTHR43397">
    <property type="entry name" value="ERGOTHIONEINE BIOSYNTHESIS PROTEIN 1"/>
    <property type="match status" value="1"/>
</dbReference>
<evidence type="ECO:0000256" key="2">
    <source>
        <dbReference type="ARBA" id="ARBA00022679"/>
    </source>
</evidence>
<keyword evidence="2" id="KW-0808">Transferase</keyword>
<dbReference type="GO" id="GO:0032259">
    <property type="term" value="P:methylation"/>
    <property type="evidence" value="ECO:0007669"/>
    <property type="project" value="UniProtKB-KW"/>
</dbReference>
<dbReference type="STRING" id="59922.P9303_01881"/>
<evidence type="ECO:0000313" key="4">
    <source>
        <dbReference type="EMBL" id="ABM76943.1"/>
    </source>
</evidence>
<dbReference type="Pfam" id="PF10017">
    <property type="entry name" value="Methyltransf_33"/>
    <property type="match status" value="1"/>
</dbReference>
<organism evidence="4 5">
    <name type="scientific">Prochlorococcus marinus (strain MIT 9303)</name>
    <dbReference type="NCBI Taxonomy" id="59922"/>
    <lineage>
        <taxon>Bacteria</taxon>
        <taxon>Bacillati</taxon>
        <taxon>Cyanobacteriota</taxon>
        <taxon>Cyanophyceae</taxon>
        <taxon>Synechococcales</taxon>
        <taxon>Prochlorococcaceae</taxon>
        <taxon>Prochlorococcus</taxon>
    </lineage>
</organism>
<dbReference type="InterPro" id="IPR051128">
    <property type="entry name" value="EgtD_Methyltrsf_superfamily"/>
</dbReference>
<evidence type="ECO:0000313" key="5">
    <source>
        <dbReference type="Proteomes" id="UP000002274"/>
    </source>
</evidence>
<dbReference type="InterPro" id="IPR029063">
    <property type="entry name" value="SAM-dependent_MTases_sf"/>
</dbReference>
<dbReference type="Proteomes" id="UP000002274">
    <property type="component" value="Chromosome"/>
</dbReference>
<evidence type="ECO:0000259" key="3">
    <source>
        <dbReference type="Pfam" id="PF10017"/>
    </source>
</evidence>
<dbReference type="EMBL" id="CP000554">
    <property type="protein sequence ID" value="ABM76943.1"/>
    <property type="molecule type" value="Genomic_DNA"/>
</dbReference>
<evidence type="ECO:0000256" key="1">
    <source>
        <dbReference type="ARBA" id="ARBA00022603"/>
    </source>
</evidence>
<dbReference type="BioCyc" id="PMAR59922:G1G80-182-MONOMER"/>
<dbReference type="InterPro" id="IPR019257">
    <property type="entry name" value="MeTrfase_dom"/>
</dbReference>
<sequence length="317" mass="35251">MSIELIDLHPAPADLKQLVQSGFKCQPRQLPAWVLYDAKGSRLFAQICEQPEYGLTRTEIKLLEENSPAIAKAVGDGVIVEFGIGNARKVSSLLNAIRPSTFVALDISQAALRDSLTRLANTYPMVSMLGICCDHSSMQALPPHPRLEGVRCIGFFPGSSLGNFTPKEAVAVLRRFRKLLGGGPLLLGLDQPRDPTQLEAAYNDAAGISAAFARNLLHRLNRELEADFRPDHFSYRARWQEEFHRIEMALVSRCSQTIVIDNSTWSFSAGEPLITEYSVKYNPQEAARLAEKAGWRINQRWHDSADSLSLHLLEPSD</sequence>